<evidence type="ECO:0000313" key="2">
    <source>
        <dbReference type="EMBL" id="EFC46219.1"/>
    </source>
</evidence>
<dbReference type="InParanoid" id="D2V9Z3"/>
<dbReference type="RefSeq" id="XP_002678963.1">
    <property type="nucleotide sequence ID" value="XM_002678917.1"/>
</dbReference>
<dbReference type="GeneID" id="8859455"/>
<dbReference type="EMBL" id="GG738859">
    <property type="protein sequence ID" value="EFC46219.1"/>
    <property type="molecule type" value="Genomic_DNA"/>
</dbReference>
<dbReference type="VEuPathDB" id="AmoebaDB:NAEGRDRAFT_79157"/>
<gene>
    <name evidence="2" type="ORF">NAEGRDRAFT_79157</name>
</gene>
<proteinExistence type="predicted"/>
<reference evidence="2 3" key="1">
    <citation type="journal article" date="2010" name="Cell">
        <title>The genome of Naegleria gruberi illuminates early eukaryotic versatility.</title>
        <authorList>
            <person name="Fritz-Laylin L.K."/>
            <person name="Prochnik S.E."/>
            <person name="Ginger M.L."/>
            <person name="Dacks J.B."/>
            <person name="Carpenter M.L."/>
            <person name="Field M.C."/>
            <person name="Kuo A."/>
            <person name="Paredez A."/>
            <person name="Chapman J."/>
            <person name="Pham J."/>
            <person name="Shu S."/>
            <person name="Neupane R."/>
            <person name="Cipriano M."/>
            <person name="Mancuso J."/>
            <person name="Tu H."/>
            <person name="Salamov A."/>
            <person name="Lindquist E."/>
            <person name="Shapiro H."/>
            <person name="Lucas S."/>
            <person name="Grigoriev I.V."/>
            <person name="Cande W.Z."/>
            <person name="Fulton C."/>
            <person name="Rokhsar D.S."/>
            <person name="Dawson S.C."/>
        </authorList>
    </citation>
    <scope>NUCLEOTIDE SEQUENCE [LARGE SCALE GENOMIC DNA]</scope>
    <source>
        <strain evidence="2 3">NEG-M</strain>
    </source>
</reference>
<accession>D2V9Z3</accession>
<evidence type="ECO:0000313" key="3">
    <source>
        <dbReference type="Proteomes" id="UP000006671"/>
    </source>
</evidence>
<dbReference type="AlphaFoldDB" id="D2V9Z3"/>
<dbReference type="OMA" id="EKTKWFH"/>
<feature type="region of interest" description="Disordered" evidence="1">
    <location>
        <begin position="96"/>
        <end position="118"/>
    </location>
</feature>
<feature type="region of interest" description="Disordered" evidence="1">
    <location>
        <begin position="58"/>
        <end position="81"/>
    </location>
</feature>
<dbReference type="KEGG" id="ngr:NAEGRDRAFT_79157"/>
<protein>
    <submittedName>
        <fullName evidence="2">Uncharacterized protein</fullName>
    </submittedName>
</protein>
<feature type="compositionally biased region" description="Polar residues" evidence="1">
    <location>
        <begin position="58"/>
        <end position="72"/>
    </location>
</feature>
<dbReference type="OrthoDB" id="10266709at2759"/>
<sequence length="161" mass="18456">MLTSKTRRDSSERSRTGSTQRVIRQNGELFGVIHESRASKTARDDYFRPESTYSSSFVVPRTSDQLNSSGSSFKKPLMPYKMNAPRNMLPVRFSHDTVQGRKNARNSSQFNLRDGANSDRTRFRTTNQVSYINHSGGLPVGFENKGILSEKTKWFHKRQMD</sequence>
<feature type="compositionally biased region" description="Basic and acidic residues" evidence="1">
    <location>
        <begin position="1"/>
        <end position="15"/>
    </location>
</feature>
<feature type="region of interest" description="Disordered" evidence="1">
    <location>
        <begin position="1"/>
        <end position="28"/>
    </location>
</feature>
<name>D2V9Z3_NAEGR</name>
<organism evidence="3">
    <name type="scientific">Naegleria gruberi</name>
    <name type="common">Amoeba</name>
    <dbReference type="NCBI Taxonomy" id="5762"/>
    <lineage>
        <taxon>Eukaryota</taxon>
        <taxon>Discoba</taxon>
        <taxon>Heterolobosea</taxon>
        <taxon>Tetramitia</taxon>
        <taxon>Eutetramitia</taxon>
        <taxon>Vahlkampfiidae</taxon>
        <taxon>Naegleria</taxon>
    </lineage>
</organism>
<evidence type="ECO:0000256" key="1">
    <source>
        <dbReference type="SAM" id="MobiDB-lite"/>
    </source>
</evidence>
<keyword evidence="3" id="KW-1185">Reference proteome</keyword>
<dbReference type="Proteomes" id="UP000006671">
    <property type="component" value="Unassembled WGS sequence"/>
</dbReference>